<dbReference type="Proteomes" id="UP000464524">
    <property type="component" value="Chromosome"/>
</dbReference>
<dbReference type="OrthoDB" id="5848404at2"/>
<feature type="domain" description="HDOD" evidence="2">
    <location>
        <begin position="115"/>
        <end position="307"/>
    </location>
</feature>
<reference evidence="3 4" key="1">
    <citation type="submission" date="2019-12" db="EMBL/GenBank/DDBJ databases">
        <title>Genome sequencing and assembly of endphytes of Porphyra tenera.</title>
        <authorList>
            <person name="Park J.M."/>
            <person name="Shin R."/>
            <person name="Jo S.H."/>
        </authorList>
    </citation>
    <scope>NUCLEOTIDE SEQUENCE [LARGE SCALE GENOMIC DNA]</scope>
    <source>
        <strain evidence="3 4">GPM4</strain>
    </source>
</reference>
<dbReference type="EMBL" id="CP047656">
    <property type="protein sequence ID" value="QHJ13784.1"/>
    <property type="molecule type" value="Genomic_DNA"/>
</dbReference>
<evidence type="ECO:0000256" key="1">
    <source>
        <dbReference type="SAM" id="MobiDB-lite"/>
    </source>
</evidence>
<accession>A0A857JSZ8</accession>
<sequence>MFEKLLSRLFKRAHSAKTHSIHNQNTPTAALEPQSKNDSGSNAQAQGNVTDNYDIPVPTRTVNISVASLNRLDFLFYDFLLGVSRSSTTLNPIEQFILTRVNHALKSPESVLTHFPVLPKSVITLTNLLNDPDFDLQAFIKVVEQEPSIATELMKAANSPAYKRGDKEVTNLQQAFMFMGANDIKEFVLNRFVKNLCQQKPIYFKTFGEKIWLHSQEVATVAKALANQRRQNGDAAYTIGLMHDLGKVVIFQFMVEAFQAVDPNFKQDSLVFKKFLSEKSMLLSVELMKLWNMPKLIIDVVQAQTQEINTVNELAPMAQVLFEANLISEISLSYQGGHIKPVEFELLLSNTKLKDDAKQLLCDILGLDFDQSSWSEC</sequence>
<organism evidence="3 4">
    <name type="scientific">Paraglaciecola mesophila</name>
    <dbReference type="NCBI Taxonomy" id="197222"/>
    <lineage>
        <taxon>Bacteria</taxon>
        <taxon>Pseudomonadati</taxon>
        <taxon>Pseudomonadota</taxon>
        <taxon>Gammaproteobacteria</taxon>
        <taxon>Alteromonadales</taxon>
        <taxon>Alteromonadaceae</taxon>
        <taxon>Paraglaciecola</taxon>
    </lineage>
</organism>
<dbReference type="CDD" id="cd00077">
    <property type="entry name" value="HDc"/>
    <property type="match status" value="1"/>
</dbReference>
<feature type="region of interest" description="Disordered" evidence="1">
    <location>
        <begin position="16"/>
        <end position="52"/>
    </location>
</feature>
<proteinExistence type="predicted"/>
<dbReference type="GO" id="GO:0016787">
    <property type="term" value="F:hydrolase activity"/>
    <property type="evidence" value="ECO:0007669"/>
    <property type="project" value="UniProtKB-KW"/>
</dbReference>
<evidence type="ECO:0000313" key="4">
    <source>
        <dbReference type="Proteomes" id="UP000464524"/>
    </source>
</evidence>
<protein>
    <submittedName>
        <fullName evidence="3">Ribonuclease Y</fullName>
        <ecNumber evidence="3">3.1.-.-</ecNumber>
    </submittedName>
</protein>
<gene>
    <name evidence="3" type="ORF">FX988_04064</name>
</gene>
<name>A0A857JSZ8_9ALTE</name>
<evidence type="ECO:0000313" key="3">
    <source>
        <dbReference type="EMBL" id="QHJ13784.1"/>
    </source>
</evidence>
<feature type="compositionally biased region" description="Polar residues" evidence="1">
    <location>
        <begin position="21"/>
        <end position="51"/>
    </location>
</feature>
<dbReference type="KEGG" id="pmes:FX988_04064"/>
<dbReference type="InterPro" id="IPR003607">
    <property type="entry name" value="HD/PDEase_dom"/>
</dbReference>
<dbReference type="AlphaFoldDB" id="A0A857JSZ8"/>
<dbReference type="PROSITE" id="PS51833">
    <property type="entry name" value="HDOD"/>
    <property type="match status" value="1"/>
</dbReference>
<keyword evidence="3" id="KW-0378">Hydrolase</keyword>
<dbReference type="RefSeq" id="WP_160181849.1">
    <property type="nucleotide sequence ID" value="NZ_CP047656.1"/>
</dbReference>
<dbReference type="Gene3D" id="1.10.3210.10">
    <property type="entry name" value="Hypothetical protein af1432"/>
    <property type="match status" value="1"/>
</dbReference>
<keyword evidence="4" id="KW-1185">Reference proteome</keyword>
<evidence type="ECO:0000259" key="2">
    <source>
        <dbReference type="PROSITE" id="PS51833"/>
    </source>
</evidence>
<dbReference type="InterPro" id="IPR052340">
    <property type="entry name" value="RNase_Y/CdgJ"/>
</dbReference>
<dbReference type="InterPro" id="IPR013976">
    <property type="entry name" value="HDOD"/>
</dbReference>
<dbReference type="SUPFAM" id="SSF109604">
    <property type="entry name" value="HD-domain/PDEase-like"/>
    <property type="match status" value="1"/>
</dbReference>
<dbReference type="PANTHER" id="PTHR33525:SF6">
    <property type="entry name" value="HDOD DOMAIN-CONTAINING PROTEIN"/>
    <property type="match status" value="1"/>
</dbReference>
<dbReference type="Pfam" id="PF08668">
    <property type="entry name" value="HDOD"/>
    <property type="match status" value="1"/>
</dbReference>
<dbReference type="EC" id="3.1.-.-" evidence="3"/>
<dbReference type="PANTHER" id="PTHR33525">
    <property type="match status" value="1"/>
</dbReference>